<dbReference type="OrthoDB" id="4868950at2"/>
<reference evidence="2 3" key="1">
    <citation type="submission" date="2016-10" db="EMBL/GenBank/DDBJ databases">
        <authorList>
            <person name="de Groot N.N."/>
        </authorList>
    </citation>
    <scope>NUCLEOTIDE SEQUENCE [LARGE SCALE GENOMIC DNA]</scope>
    <source>
        <strain evidence="2 3">CGMCC 4.5598</strain>
    </source>
</reference>
<dbReference type="AlphaFoldDB" id="A0A1I0DDX9"/>
<dbReference type="InterPro" id="IPR035903">
    <property type="entry name" value="HesB-like_dom_sf"/>
</dbReference>
<protein>
    <submittedName>
        <fullName evidence="2">Fe-S cluster assembly iron-binding protein IscA</fullName>
    </submittedName>
</protein>
<gene>
    <name evidence="2" type="ORF">SAMN05421811_102662</name>
</gene>
<proteinExistence type="predicted"/>
<evidence type="ECO:0000313" key="3">
    <source>
        <dbReference type="Proteomes" id="UP000199361"/>
    </source>
</evidence>
<dbReference type="Proteomes" id="UP000199361">
    <property type="component" value="Unassembled WGS sequence"/>
</dbReference>
<evidence type="ECO:0000313" key="2">
    <source>
        <dbReference type="EMBL" id="SET29766.1"/>
    </source>
</evidence>
<keyword evidence="3" id="KW-1185">Reference proteome</keyword>
<dbReference type="SUPFAM" id="SSF89360">
    <property type="entry name" value="HesB-like domain"/>
    <property type="match status" value="1"/>
</dbReference>
<sequence>MLTVTDKAVDAIRDLMDGEDVPPHAGLRIAALPDRAGTLELSLASTPEAGDQVIEKGDVRVFVAEDTVAVLDDKSLDARPEGPGQPTFHLDRRS</sequence>
<name>A0A1I0DDX9_9ACTN</name>
<dbReference type="STRING" id="568860.SAMN05421811_102662"/>
<dbReference type="Gene3D" id="2.60.300.12">
    <property type="entry name" value="HesB-like domain"/>
    <property type="match status" value="1"/>
</dbReference>
<dbReference type="EMBL" id="FOHX01000002">
    <property type="protein sequence ID" value="SET29766.1"/>
    <property type="molecule type" value="Genomic_DNA"/>
</dbReference>
<dbReference type="RefSeq" id="WP_091078560.1">
    <property type="nucleotide sequence ID" value="NZ_FOHX01000002.1"/>
</dbReference>
<feature type="region of interest" description="Disordered" evidence="1">
    <location>
        <begin position="74"/>
        <end position="94"/>
    </location>
</feature>
<organism evidence="2 3">
    <name type="scientific">Nonomuraea wenchangensis</name>
    <dbReference type="NCBI Taxonomy" id="568860"/>
    <lineage>
        <taxon>Bacteria</taxon>
        <taxon>Bacillati</taxon>
        <taxon>Actinomycetota</taxon>
        <taxon>Actinomycetes</taxon>
        <taxon>Streptosporangiales</taxon>
        <taxon>Streptosporangiaceae</taxon>
        <taxon>Nonomuraea</taxon>
    </lineage>
</organism>
<accession>A0A1I0DDX9</accession>
<evidence type="ECO:0000256" key="1">
    <source>
        <dbReference type="SAM" id="MobiDB-lite"/>
    </source>
</evidence>